<comment type="subcellular location">
    <subcellularLocation>
        <location evidence="1">Membrane</location>
        <topology evidence="1">Multi-pass membrane protein</topology>
    </subcellularLocation>
</comment>
<evidence type="ECO:0000313" key="11">
    <source>
        <dbReference type="Proteomes" id="UP001470230"/>
    </source>
</evidence>
<dbReference type="EMBL" id="JAPFFF010000010">
    <property type="protein sequence ID" value="KAK8880765.1"/>
    <property type="molecule type" value="Genomic_DNA"/>
</dbReference>
<evidence type="ECO:0000256" key="6">
    <source>
        <dbReference type="ARBA" id="ARBA00023315"/>
    </source>
</evidence>
<evidence type="ECO:0000256" key="7">
    <source>
        <dbReference type="ARBA" id="ARBA00038298"/>
    </source>
</evidence>
<evidence type="ECO:0000313" key="10">
    <source>
        <dbReference type="EMBL" id="KAK8880765.1"/>
    </source>
</evidence>
<evidence type="ECO:0000256" key="4">
    <source>
        <dbReference type="ARBA" id="ARBA00022989"/>
    </source>
</evidence>
<evidence type="ECO:0000256" key="8">
    <source>
        <dbReference type="RuleBase" id="RU079119"/>
    </source>
</evidence>
<evidence type="ECO:0000256" key="5">
    <source>
        <dbReference type="ARBA" id="ARBA00023136"/>
    </source>
</evidence>
<feature type="domain" description="Palmitoyltransferase DHHC" evidence="9">
    <location>
        <begin position="31"/>
        <end position="153"/>
    </location>
</feature>
<dbReference type="Proteomes" id="UP001470230">
    <property type="component" value="Unassembled WGS sequence"/>
</dbReference>
<keyword evidence="2 8" id="KW-0808">Transferase</keyword>
<dbReference type="Pfam" id="PF01529">
    <property type="entry name" value="DHHC"/>
    <property type="match status" value="1"/>
</dbReference>
<name>A0ABR2JPS4_9EUKA</name>
<evidence type="ECO:0000256" key="3">
    <source>
        <dbReference type="ARBA" id="ARBA00022692"/>
    </source>
</evidence>
<proteinExistence type="inferred from homology"/>
<feature type="transmembrane region" description="Helical" evidence="8">
    <location>
        <begin position="72"/>
        <end position="88"/>
    </location>
</feature>
<evidence type="ECO:0000256" key="1">
    <source>
        <dbReference type="ARBA" id="ARBA00004141"/>
    </source>
</evidence>
<keyword evidence="3 8" id="KW-0812">Transmembrane</keyword>
<gene>
    <name evidence="10" type="ORF">M9Y10_003453</name>
</gene>
<dbReference type="InterPro" id="IPR001594">
    <property type="entry name" value="Palmitoyltrfase_DHHC"/>
</dbReference>
<reference evidence="10 11" key="1">
    <citation type="submission" date="2024-04" db="EMBL/GenBank/DDBJ databases">
        <title>Tritrichomonas musculus Genome.</title>
        <authorList>
            <person name="Alves-Ferreira E."/>
            <person name="Grigg M."/>
            <person name="Lorenzi H."/>
            <person name="Galac M."/>
        </authorList>
    </citation>
    <scope>NUCLEOTIDE SEQUENCE [LARGE SCALE GENOMIC DNA]</scope>
    <source>
        <strain evidence="10 11">EAF2021</strain>
    </source>
</reference>
<dbReference type="PROSITE" id="PS50216">
    <property type="entry name" value="DHHC"/>
    <property type="match status" value="1"/>
</dbReference>
<comment type="similarity">
    <text evidence="7">Belongs to the DHHC palmitoyltransferase family. PFA5 subfamily.</text>
</comment>
<sequence length="216" mass="25693">MLKFYSKASYSPGYVTDEIIDVENVGTNLFFCKYCQIYAPIRASHCKICQKCVIRRDHHCQWTNNCIGRDNHFYFFLFTSLAFISELIPQLDSTTHLIFCYKKIVKNKFFLFTILCYTSFIIATTFACILTYNLSYQNVLSIMDNSTMWERRKRDRITYLKNYPLNESPFNQGFVRNLIEFCTMRKKKMNWKIEQIENSVLYNSSNSLNENDDNLL</sequence>
<dbReference type="InterPro" id="IPR039859">
    <property type="entry name" value="PFA4/ZDH16/20/ERF2-like"/>
</dbReference>
<protein>
    <recommendedName>
        <fullName evidence="8">Palmitoyltransferase</fullName>
        <ecNumber evidence="8">2.3.1.225</ecNumber>
    </recommendedName>
</protein>
<keyword evidence="6 8" id="KW-0012">Acyltransferase</keyword>
<accession>A0ABR2JPS4</accession>
<keyword evidence="5 8" id="KW-0472">Membrane</keyword>
<feature type="transmembrane region" description="Helical" evidence="8">
    <location>
        <begin position="109"/>
        <end position="132"/>
    </location>
</feature>
<keyword evidence="11" id="KW-1185">Reference proteome</keyword>
<comment type="caution">
    <text evidence="10">The sequence shown here is derived from an EMBL/GenBank/DDBJ whole genome shotgun (WGS) entry which is preliminary data.</text>
</comment>
<dbReference type="PANTHER" id="PTHR22883">
    <property type="entry name" value="ZINC FINGER DHHC DOMAIN CONTAINING PROTEIN"/>
    <property type="match status" value="1"/>
</dbReference>
<organism evidence="10 11">
    <name type="scientific">Tritrichomonas musculus</name>
    <dbReference type="NCBI Taxonomy" id="1915356"/>
    <lineage>
        <taxon>Eukaryota</taxon>
        <taxon>Metamonada</taxon>
        <taxon>Parabasalia</taxon>
        <taxon>Tritrichomonadida</taxon>
        <taxon>Tritrichomonadidae</taxon>
        <taxon>Tritrichomonas</taxon>
    </lineage>
</organism>
<evidence type="ECO:0000259" key="9">
    <source>
        <dbReference type="Pfam" id="PF01529"/>
    </source>
</evidence>
<evidence type="ECO:0000256" key="2">
    <source>
        <dbReference type="ARBA" id="ARBA00022679"/>
    </source>
</evidence>
<dbReference type="EC" id="2.3.1.225" evidence="8"/>
<comment type="domain">
    <text evidence="8">The DHHC domain is required for palmitoyltransferase activity.</text>
</comment>
<dbReference type="PANTHER" id="PTHR22883:SF23">
    <property type="entry name" value="PALMITOYLTRANSFERASE ZDHHC6"/>
    <property type="match status" value="1"/>
</dbReference>
<comment type="catalytic activity">
    <reaction evidence="8">
        <text>L-cysteinyl-[protein] + hexadecanoyl-CoA = S-hexadecanoyl-L-cysteinyl-[protein] + CoA</text>
        <dbReference type="Rhea" id="RHEA:36683"/>
        <dbReference type="Rhea" id="RHEA-COMP:10131"/>
        <dbReference type="Rhea" id="RHEA-COMP:11032"/>
        <dbReference type="ChEBI" id="CHEBI:29950"/>
        <dbReference type="ChEBI" id="CHEBI:57287"/>
        <dbReference type="ChEBI" id="CHEBI:57379"/>
        <dbReference type="ChEBI" id="CHEBI:74151"/>
        <dbReference type="EC" id="2.3.1.225"/>
    </reaction>
</comment>
<keyword evidence="4 8" id="KW-1133">Transmembrane helix</keyword>